<dbReference type="InterPro" id="IPR006674">
    <property type="entry name" value="HD_domain"/>
</dbReference>
<dbReference type="Gene3D" id="1.10.3210.10">
    <property type="entry name" value="Hypothetical protein af1432"/>
    <property type="match status" value="1"/>
</dbReference>
<dbReference type="InterPro" id="IPR050135">
    <property type="entry name" value="dGTPase-like"/>
</dbReference>
<dbReference type="EMBL" id="CP118868">
    <property type="protein sequence ID" value="WEG35975.1"/>
    <property type="molecule type" value="Genomic_DNA"/>
</dbReference>
<gene>
    <name evidence="3" type="primary">dgt</name>
    <name evidence="3" type="ORF">PYS61_02045</name>
</gene>
<dbReference type="Proteomes" id="UP001220478">
    <property type="component" value="Chromosome"/>
</dbReference>
<dbReference type="PANTHER" id="PTHR11373">
    <property type="entry name" value="DEOXYNUCLEOSIDE TRIPHOSPHATE TRIPHOSPHOHYDROLASE"/>
    <property type="match status" value="1"/>
</dbReference>
<keyword evidence="4" id="KW-1185">Reference proteome</keyword>
<evidence type="ECO:0000259" key="2">
    <source>
        <dbReference type="SMART" id="SM00471"/>
    </source>
</evidence>
<evidence type="ECO:0000256" key="1">
    <source>
        <dbReference type="ARBA" id="ARBA00022801"/>
    </source>
</evidence>
<reference evidence="3 4" key="1">
    <citation type="submission" date="2023-02" db="EMBL/GenBank/DDBJ databases">
        <title>Novel Oscillospiraceae bacterial genomes.</title>
        <authorList>
            <person name="Srinivasan S."/>
            <person name="Austin M.N."/>
            <person name="Fiedler T.L."/>
            <person name="Strenk S.M."/>
            <person name="Agnew K.J."/>
            <person name="Nagana Gowda G.A."/>
            <person name="Raftery D."/>
            <person name="Beamer M.A."/>
            <person name="Achilles S.L."/>
            <person name="Wiesenfeld H.C."/>
            <person name="Fredricks D.N."/>
            <person name="Hillier S.L."/>
        </authorList>
    </citation>
    <scope>NUCLEOTIDE SEQUENCE [LARGE SCALE GENOMIC DNA]</scope>
    <source>
        <strain evidence="3 4">CHIC02 1186E3-8</strain>
    </source>
</reference>
<name>A0ABY8CAX2_9FIRM</name>
<accession>A0ABY8CAX2</accession>
<proteinExistence type="predicted"/>
<dbReference type="PANTHER" id="PTHR11373:SF32">
    <property type="entry name" value="DEOXYGUANOSINETRIPHOSPHATE TRIPHOSPHOHYDROLASE"/>
    <property type="match status" value="1"/>
</dbReference>
<evidence type="ECO:0000313" key="4">
    <source>
        <dbReference type="Proteomes" id="UP001220478"/>
    </source>
</evidence>
<organism evidence="3 4">
    <name type="scientific">Amygdalobacter indicium</name>
    <dbReference type="NCBI Taxonomy" id="3029272"/>
    <lineage>
        <taxon>Bacteria</taxon>
        <taxon>Bacillati</taxon>
        <taxon>Bacillota</taxon>
        <taxon>Clostridia</taxon>
        <taxon>Eubacteriales</taxon>
        <taxon>Oscillospiraceae</taxon>
        <taxon>Amygdalobacter</taxon>
    </lineage>
</organism>
<dbReference type="Gene3D" id="1.10.3410.10">
    <property type="entry name" value="putative deoxyguanosinetriphosphate triphosphohydrolase like domain"/>
    <property type="match status" value="1"/>
</dbReference>
<evidence type="ECO:0000313" key="3">
    <source>
        <dbReference type="EMBL" id="WEG35975.1"/>
    </source>
</evidence>
<dbReference type="InterPro" id="IPR003607">
    <property type="entry name" value="HD/PDEase_dom"/>
</dbReference>
<keyword evidence="1" id="KW-0378">Hydrolase</keyword>
<feature type="domain" description="HD/PDEase" evidence="2">
    <location>
        <begin position="71"/>
        <end position="322"/>
    </location>
</feature>
<protein>
    <submittedName>
        <fullName evidence="3">DNTP triphosphohydrolase</fullName>
    </submittedName>
</protein>
<dbReference type="SUPFAM" id="SSF109604">
    <property type="entry name" value="HD-domain/PDEase-like"/>
    <property type="match status" value="1"/>
</dbReference>
<sequence>MSVELCHKQKFLSWKRLLQPLRFPLQQTAPAGDVNLTSKPFETDFQRIILSASFRRLQDKTQVFPLDKSDFVRTRLTHSLETASFAKTISQLTFNKLREYTRKTPLPAGLELPDTTEIAIIENILLSAGLLHDIGNPPFGHYGETTIRSWFKNNLSRLQYRQKSLTHWLNQQMQQDFYNFEGNAQALRLLTKLHFLDDNSGMHLTYPLLHCLIKYPVNSLNIENRTTDVAHGDNSVAHSSGNIARHKLGYFYAEKAIFHELSLTLGTALSGDIAPSDSNSEQLSYTYPVTLGETACRHPLSFLLEACDDIAYRTADIEDALRKNKLNYFTLLAHITQAAAVHPELADDAADLNNFYNLARKRGYVETELYAVQNWLMQAQNRLLQDLAASFCENYCAIMQGNCTSPLAAGRYSGYLLDLLGEIAYRYVFTSKDIVTLEVACNTVINSLLDLFIPACINYGQESADNQPVYERLMRLVSKNYAQSYHLQSADKSPEEQLYLRLLLITDYICGMTDNYARDLYQQLKGISVV</sequence>
<dbReference type="NCBIfam" id="TIGR01353">
    <property type="entry name" value="dGTP_triPase"/>
    <property type="match status" value="1"/>
</dbReference>
<dbReference type="Gene3D" id="1.10.3550.10">
    <property type="entry name" value="eoxyguanosinetriphosphate triphosphohydrolase domain-like"/>
    <property type="match status" value="1"/>
</dbReference>
<dbReference type="InterPro" id="IPR027432">
    <property type="entry name" value="dGTP_triphosphohydrolase_C"/>
</dbReference>
<dbReference type="RefSeq" id="WP_315572008.1">
    <property type="nucleotide sequence ID" value="NZ_CP118868.1"/>
</dbReference>
<dbReference type="InterPro" id="IPR023293">
    <property type="entry name" value="dGTP_triP_hydro_central_sf"/>
</dbReference>
<dbReference type="SMART" id="SM00471">
    <property type="entry name" value="HDc"/>
    <property type="match status" value="1"/>
</dbReference>
<dbReference type="Pfam" id="PF01966">
    <property type="entry name" value="HD"/>
    <property type="match status" value="1"/>
</dbReference>
<dbReference type="InterPro" id="IPR006261">
    <property type="entry name" value="dGTPase"/>
</dbReference>